<protein>
    <submittedName>
        <fullName evidence="2">Uncharacterized protein</fullName>
    </submittedName>
</protein>
<gene>
    <name evidence="2" type="ORF">O181_056409</name>
</gene>
<feature type="region of interest" description="Disordered" evidence="1">
    <location>
        <begin position="1"/>
        <end position="59"/>
    </location>
</feature>
<evidence type="ECO:0000313" key="3">
    <source>
        <dbReference type="Proteomes" id="UP000765509"/>
    </source>
</evidence>
<dbReference type="Proteomes" id="UP000765509">
    <property type="component" value="Unassembled WGS sequence"/>
</dbReference>
<reference evidence="2" key="1">
    <citation type="submission" date="2021-03" db="EMBL/GenBank/DDBJ databases">
        <title>Draft genome sequence of rust myrtle Austropuccinia psidii MF-1, a brazilian biotype.</title>
        <authorList>
            <person name="Quecine M.C."/>
            <person name="Pachon D.M.R."/>
            <person name="Bonatelli M.L."/>
            <person name="Correr F.H."/>
            <person name="Franceschini L.M."/>
            <person name="Leite T.F."/>
            <person name="Margarido G.R.A."/>
            <person name="Almeida C.A."/>
            <person name="Ferrarezi J.A."/>
            <person name="Labate C.A."/>
        </authorList>
    </citation>
    <scope>NUCLEOTIDE SEQUENCE</scope>
    <source>
        <strain evidence="2">MF-1</strain>
    </source>
</reference>
<evidence type="ECO:0000313" key="2">
    <source>
        <dbReference type="EMBL" id="MBW0516694.1"/>
    </source>
</evidence>
<name>A0A9Q3E8I2_9BASI</name>
<feature type="compositionally biased region" description="Acidic residues" evidence="1">
    <location>
        <begin position="12"/>
        <end position="28"/>
    </location>
</feature>
<evidence type="ECO:0000256" key="1">
    <source>
        <dbReference type="SAM" id="MobiDB-lite"/>
    </source>
</evidence>
<feature type="compositionally biased region" description="Polar residues" evidence="1">
    <location>
        <begin position="47"/>
        <end position="58"/>
    </location>
</feature>
<dbReference type="AlphaFoldDB" id="A0A9Q3E8I2"/>
<sequence length="84" mass="9289">MSKISFKGLGEYGEEEEENYMEEDEPEVTEVSSFPVGESEGTRGPTLAQSNQPSSHLSDPSLLAIMQQMTQIMANLEEELSFEG</sequence>
<dbReference type="EMBL" id="AVOT02025413">
    <property type="protein sequence ID" value="MBW0516694.1"/>
    <property type="molecule type" value="Genomic_DNA"/>
</dbReference>
<keyword evidence="3" id="KW-1185">Reference proteome</keyword>
<comment type="caution">
    <text evidence="2">The sequence shown here is derived from an EMBL/GenBank/DDBJ whole genome shotgun (WGS) entry which is preliminary data.</text>
</comment>
<organism evidence="2 3">
    <name type="scientific">Austropuccinia psidii MF-1</name>
    <dbReference type="NCBI Taxonomy" id="1389203"/>
    <lineage>
        <taxon>Eukaryota</taxon>
        <taxon>Fungi</taxon>
        <taxon>Dikarya</taxon>
        <taxon>Basidiomycota</taxon>
        <taxon>Pucciniomycotina</taxon>
        <taxon>Pucciniomycetes</taxon>
        <taxon>Pucciniales</taxon>
        <taxon>Sphaerophragmiaceae</taxon>
        <taxon>Austropuccinia</taxon>
    </lineage>
</organism>
<accession>A0A9Q3E8I2</accession>
<proteinExistence type="predicted"/>